<dbReference type="PANTHER" id="PTHR46623:SF6">
    <property type="entry name" value="ALPHA_BETA-HYDROLASES SUPERFAMILY PROTEIN"/>
    <property type="match status" value="1"/>
</dbReference>
<proteinExistence type="predicted"/>
<comment type="caution">
    <text evidence="2">The sequence shown here is derived from an EMBL/GenBank/DDBJ whole genome shotgun (WGS) entry which is preliminary data.</text>
</comment>
<gene>
    <name evidence="2" type="ORF">GCM10010909_06490</name>
</gene>
<name>A0ABQ6A539_9PROT</name>
<evidence type="ECO:0000313" key="2">
    <source>
        <dbReference type="EMBL" id="GLR65971.1"/>
    </source>
</evidence>
<dbReference type="Gene3D" id="3.40.50.1820">
    <property type="entry name" value="alpha/beta hydrolase"/>
    <property type="match status" value="1"/>
</dbReference>
<protein>
    <submittedName>
        <fullName evidence="2">Carboxymethylenebutenolidase</fullName>
    </submittedName>
</protein>
<reference evidence="3" key="1">
    <citation type="journal article" date="2019" name="Int. J. Syst. Evol. Microbiol.">
        <title>The Global Catalogue of Microorganisms (GCM) 10K type strain sequencing project: providing services to taxonomists for standard genome sequencing and annotation.</title>
        <authorList>
            <consortium name="The Broad Institute Genomics Platform"/>
            <consortium name="The Broad Institute Genome Sequencing Center for Infectious Disease"/>
            <person name="Wu L."/>
            <person name="Ma J."/>
        </authorList>
    </citation>
    <scope>NUCLEOTIDE SEQUENCE [LARGE SCALE GENOMIC DNA]</scope>
    <source>
        <strain evidence="3">NBRC 112502</strain>
    </source>
</reference>
<dbReference type="SUPFAM" id="SSF53474">
    <property type="entry name" value="alpha/beta-Hydrolases"/>
    <property type="match status" value="1"/>
</dbReference>
<dbReference type="Proteomes" id="UP001156641">
    <property type="component" value="Unassembled WGS sequence"/>
</dbReference>
<dbReference type="EMBL" id="BSOS01000007">
    <property type="protein sequence ID" value="GLR65971.1"/>
    <property type="molecule type" value="Genomic_DNA"/>
</dbReference>
<sequence length="233" mass="25068">MREIKLKAADGSGEFSAFVYAPQTQDTCGAVVVIQEIFGVNDSLRATCQTLADMGFIAIAPDLFWRQEAGVNISDKSDAEWQKAFALMNGFDQDKGVEDLKVTLAAARQLPGANGIAGTLGFCLGGRLAVMMATRSDADVNVSYYGVGIDNLVPEFDKIEAPLMLHIAERDEYVSQEAVETILDGAEESEWIDAFIYPGVQHAFARVGGVHFDTRAAVIANGRTAELLAELLG</sequence>
<feature type="domain" description="Dienelactone hydrolase" evidence="1">
    <location>
        <begin position="15"/>
        <end position="230"/>
    </location>
</feature>
<dbReference type="InterPro" id="IPR029058">
    <property type="entry name" value="AB_hydrolase_fold"/>
</dbReference>
<evidence type="ECO:0000259" key="1">
    <source>
        <dbReference type="Pfam" id="PF01738"/>
    </source>
</evidence>
<accession>A0ABQ6A539</accession>
<organism evidence="2 3">
    <name type="scientific">Acidocella aquatica</name>
    <dbReference type="NCBI Taxonomy" id="1922313"/>
    <lineage>
        <taxon>Bacteria</taxon>
        <taxon>Pseudomonadati</taxon>
        <taxon>Pseudomonadota</taxon>
        <taxon>Alphaproteobacteria</taxon>
        <taxon>Acetobacterales</taxon>
        <taxon>Acidocellaceae</taxon>
        <taxon>Acidocella</taxon>
    </lineage>
</organism>
<dbReference type="InterPro" id="IPR051049">
    <property type="entry name" value="Dienelactone_hydrolase-like"/>
</dbReference>
<dbReference type="InterPro" id="IPR002925">
    <property type="entry name" value="Dienelactn_hydro"/>
</dbReference>
<dbReference type="RefSeq" id="WP_284256529.1">
    <property type="nucleotide sequence ID" value="NZ_BSOS01000007.1"/>
</dbReference>
<keyword evidence="3" id="KW-1185">Reference proteome</keyword>
<dbReference type="PANTHER" id="PTHR46623">
    <property type="entry name" value="CARBOXYMETHYLENEBUTENOLIDASE-RELATED"/>
    <property type="match status" value="1"/>
</dbReference>
<dbReference type="Pfam" id="PF01738">
    <property type="entry name" value="DLH"/>
    <property type="match status" value="1"/>
</dbReference>
<evidence type="ECO:0000313" key="3">
    <source>
        <dbReference type="Proteomes" id="UP001156641"/>
    </source>
</evidence>